<accession>A0A1G8I639</accession>
<evidence type="ECO:0008006" key="5">
    <source>
        <dbReference type="Google" id="ProtNLM"/>
    </source>
</evidence>
<feature type="domain" description="DUF7014" evidence="2">
    <location>
        <begin position="162"/>
        <end position="290"/>
    </location>
</feature>
<dbReference type="Pfam" id="PF22809">
    <property type="entry name" value="DUF7014"/>
    <property type="match status" value="1"/>
</dbReference>
<dbReference type="Proteomes" id="UP000183255">
    <property type="component" value="Unassembled WGS sequence"/>
</dbReference>
<proteinExistence type="predicted"/>
<protein>
    <recommendedName>
        <fullName evidence="5">Abortive infection C-terminus</fullName>
    </recommendedName>
</protein>
<evidence type="ECO:0000313" key="4">
    <source>
        <dbReference type="Proteomes" id="UP000183255"/>
    </source>
</evidence>
<organism evidence="3 4">
    <name type="scientific">Proteiniclasticum ruminis</name>
    <dbReference type="NCBI Taxonomy" id="398199"/>
    <lineage>
        <taxon>Bacteria</taxon>
        <taxon>Bacillati</taxon>
        <taxon>Bacillota</taxon>
        <taxon>Clostridia</taxon>
        <taxon>Eubacteriales</taxon>
        <taxon>Clostridiaceae</taxon>
        <taxon>Proteiniclasticum</taxon>
    </lineage>
</organism>
<dbReference type="EMBL" id="FNDZ01000001">
    <property type="protein sequence ID" value="SDI14408.1"/>
    <property type="molecule type" value="Genomic_DNA"/>
</dbReference>
<dbReference type="InterPro" id="IPR054280">
    <property type="entry name" value="DUF7014"/>
</dbReference>
<dbReference type="InterPro" id="IPR049503">
    <property type="entry name" value="AbiJ_NTD4"/>
</dbReference>
<dbReference type="Pfam" id="PF18863">
    <property type="entry name" value="AbiJ_NTD4"/>
    <property type="match status" value="1"/>
</dbReference>
<gene>
    <name evidence="3" type="ORF">SAMN05421804_101783</name>
</gene>
<sequence>MFELYSIRNSKENLNDFYEYDNFSNKIRTQIFLILDEYLFSSKYKLNDYISRIYEKESGEIIFSRKFNDTSVFEDFIYACSSEELIDFIDVICYFIWNSCDLVEYEDEYHHIEWTKDKIVSELNHKFKQSHMGYEIIEDKVVRVDNELLHLTVTKPALHFLKEKDFKGAEEEIFKAFSYYTDGDYENTVLFSMKAFESTMKTICFNKGYASEVEKKTAKELINIVLTEGYVPEYLRTHLSGLRSTLESGLPPLRNNNGGHGQGDSIRVVSSELASYAFHLACTNILFLANLYEKDNQESNGIV</sequence>
<evidence type="ECO:0000259" key="2">
    <source>
        <dbReference type="Pfam" id="PF22809"/>
    </source>
</evidence>
<dbReference type="AlphaFoldDB" id="A0A1G8I639"/>
<dbReference type="RefSeq" id="WP_031574312.1">
    <property type="nucleotide sequence ID" value="NZ_FNDZ01000001.1"/>
</dbReference>
<evidence type="ECO:0000313" key="3">
    <source>
        <dbReference type="EMBL" id="SDI14408.1"/>
    </source>
</evidence>
<reference evidence="3 4" key="1">
    <citation type="submission" date="2016-10" db="EMBL/GenBank/DDBJ databases">
        <authorList>
            <person name="de Groot N.N."/>
        </authorList>
    </citation>
    <scope>NUCLEOTIDE SEQUENCE [LARGE SCALE GENOMIC DNA]</scope>
    <source>
        <strain evidence="3 4">CGMCC 1.5058</strain>
    </source>
</reference>
<name>A0A1G8I639_9CLOT</name>
<dbReference type="NCBIfam" id="NF046078">
    <property type="entry name" value="STM4504_CBY0614"/>
    <property type="match status" value="1"/>
</dbReference>
<evidence type="ECO:0000259" key="1">
    <source>
        <dbReference type="Pfam" id="PF18863"/>
    </source>
</evidence>
<feature type="domain" description="HEPN AbiJ-N-terminal" evidence="1">
    <location>
        <begin position="3"/>
        <end position="156"/>
    </location>
</feature>